<dbReference type="Pfam" id="PF08447">
    <property type="entry name" value="PAS_3"/>
    <property type="match status" value="1"/>
</dbReference>
<evidence type="ECO:0000256" key="5">
    <source>
        <dbReference type="SAM" id="Coils"/>
    </source>
</evidence>
<feature type="coiled-coil region" evidence="5">
    <location>
        <begin position="257"/>
        <end position="293"/>
    </location>
</feature>
<dbReference type="PANTHER" id="PTHR24421:SF59">
    <property type="entry name" value="OXYGEN SENSOR HISTIDINE KINASE NREB"/>
    <property type="match status" value="1"/>
</dbReference>
<evidence type="ECO:0000313" key="9">
    <source>
        <dbReference type="EMBL" id="OQP56622.1"/>
    </source>
</evidence>
<name>A0A1V9FE76_9BACT</name>
<keyword evidence="3" id="KW-0902">Two-component regulatory system</keyword>
<dbReference type="OrthoDB" id="1489936at2"/>
<dbReference type="Gene3D" id="1.20.5.1930">
    <property type="match status" value="1"/>
</dbReference>
<reference evidence="10" key="1">
    <citation type="submission" date="2016-04" db="EMBL/GenBank/DDBJ databases">
        <authorList>
            <person name="Chen L."/>
            <person name="Zhuang W."/>
            <person name="Wang G."/>
        </authorList>
    </citation>
    <scope>NUCLEOTIDE SEQUENCE [LARGE SCALE GENOMIC DNA]</scope>
    <source>
        <strain evidence="10">208</strain>
    </source>
</reference>
<keyword evidence="1" id="KW-0808">Transferase</keyword>
<evidence type="ECO:0000313" key="10">
    <source>
        <dbReference type="Proteomes" id="UP000192276"/>
    </source>
</evidence>
<dbReference type="Pfam" id="PF07730">
    <property type="entry name" value="HisKA_3"/>
    <property type="match status" value="1"/>
</dbReference>
<dbReference type="InterPro" id="IPR001789">
    <property type="entry name" value="Sig_transdc_resp-reg_receiver"/>
</dbReference>
<dbReference type="InterPro" id="IPR000014">
    <property type="entry name" value="PAS"/>
</dbReference>
<keyword evidence="2" id="KW-0418">Kinase</keyword>
<dbReference type="GO" id="GO:0000155">
    <property type="term" value="F:phosphorelay sensor kinase activity"/>
    <property type="evidence" value="ECO:0007669"/>
    <property type="project" value="InterPro"/>
</dbReference>
<dbReference type="GO" id="GO:0046983">
    <property type="term" value="F:protein dimerization activity"/>
    <property type="evidence" value="ECO:0007669"/>
    <property type="project" value="InterPro"/>
</dbReference>
<protein>
    <recommendedName>
        <fullName evidence="11">Nitrogen regulation protein B</fullName>
    </recommendedName>
</protein>
<evidence type="ECO:0000259" key="6">
    <source>
        <dbReference type="PROSITE" id="PS50109"/>
    </source>
</evidence>
<evidence type="ECO:0000259" key="8">
    <source>
        <dbReference type="PROSITE" id="PS50113"/>
    </source>
</evidence>
<dbReference type="EMBL" id="LWBP01000199">
    <property type="protein sequence ID" value="OQP56622.1"/>
    <property type="molecule type" value="Genomic_DNA"/>
</dbReference>
<dbReference type="SUPFAM" id="SSF52172">
    <property type="entry name" value="CheY-like"/>
    <property type="match status" value="1"/>
</dbReference>
<dbReference type="GO" id="GO:0016020">
    <property type="term" value="C:membrane"/>
    <property type="evidence" value="ECO:0007669"/>
    <property type="project" value="InterPro"/>
</dbReference>
<dbReference type="Gene3D" id="3.40.50.2300">
    <property type="match status" value="1"/>
</dbReference>
<dbReference type="InterPro" id="IPR003594">
    <property type="entry name" value="HATPase_dom"/>
</dbReference>
<dbReference type="PANTHER" id="PTHR24421">
    <property type="entry name" value="NITRATE/NITRITE SENSOR PROTEIN NARX-RELATED"/>
    <property type="match status" value="1"/>
</dbReference>
<feature type="domain" description="Histidine kinase" evidence="6">
    <location>
        <begin position="296"/>
        <end position="487"/>
    </location>
</feature>
<evidence type="ECO:0000256" key="1">
    <source>
        <dbReference type="ARBA" id="ARBA00022679"/>
    </source>
</evidence>
<dbReference type="RefSeq" id="WP_081168865.1">
    <property type="nucleotide sequence ID" value="NZ_LWBP01000199.1"/>
</dbReference>
<dbReference type="SUPFAM" id="SSF55874">
    <property type="entry name" value="ATPase domain of HSP90 chaperone/DNA topoisomerase II/histidine kinase"/>
    <property type="match status" value="1"/>
</dbReference>
<dbReference type="CDD" id="cd16917">
    <property type="entry name" value="HATPase_UhpB-NarQ-NarX-like"/>
    <property type="match status" value="1"/>
</dbReference>
<evidence type="ECO:0000256" key="4">
    <source>
        <dbReference type="PROSITE-ProRule" id="PRU00169"/>
    </source>
</evidence>
<dbReference type="InterPro" id="IPR013655">
    <property type="entry name" value="PAS_fold_3"/>
</dbReference>
<dbReference type="Proteomes" id="UP000192276">
    <property type="component" value="Unassembled WGS sequence"/>
</dbReference>
<organism evidence="9 10">
    <name type="scientific">Niastella populi</name>
    <dbReference type="NCBI Taxonomy" id="550983"/>
    <lineage>
        <taxon>Bacteria</taxon>
        <taxon>Pseudomonadati</taxon>
        <taxon>Bacteroidota</taxon>
        <taxon>Chitinophagia</taxon>
        <taxon>Chitinophagales</taxon>
        <taxon>Chitinophagaceae</taxon>
        <taxon>Niastella</taxon>
    </lineage>
</organism>
<feature type="domain" description="Response regulatory" evidence="7">
    <location>
        <begin position="8"/>
        <end position="124"/>
    </location>
</feature>
<keyword evidence="5" id="KW-0175">Coiled coil</keyword>
<dbReference type="InterPro" id="IPR000700">
    <property type="entry name" value="PAS-assoc_C"/>
</dbReference>
<dbReference type="SUPFAM" id="SSF55785">
    <property type="entry name" value="PYP-like sensor domain (PAS domain)"/>
    <property type="match status" value="1"/>
</dbReference>
<evidence type="ECO:0000256" key="3">
    <source>
        <dbReference type="ARBA" id="ARBA00023012"/>
    </source>
</evidence>
<dbReference type="InterPro" id="IPR011006">
    <property type="entry name" value="CheY-like_superfamily"/>
</dbReference>
<feature type="domain" description="PAC" evidence="8">
    <location>
        <begin position="216"/>
        <end position="266"/>
    </location>
</feature>
<evidence type="ECO:0000256" key="2">
    <source>
        <dbReference type="ARBA" id="ARBA00022777"/>
    </source>
</evidence>
<gene>
    <name evidence="9" type="ORF">A4R26_05550</name>
</gene>
<dbReference type="Pfam" id="PF00072">
    <property type="entry name" value="Response_reg"/>
    <property type="match status" value="1"/>
</dbReference>
<dbReference type="SMART" id="SM00387">
    <property type="entry name" value="HATPase_c"/>
    <property type="match status" value="1"/>
</dbReference>
<dbReference type="InterPro" id="IPR036890">
    <property type="entry name" value="HATPase_C_sf"/>
</dbReference>
<evidence type="ECO:0000259" key="7">
    <source>
        <dbReference type="PROSITE" id="PS50110"/>
    </source>
</evidence>
<dbReference type="PROSITE" id="PS50109">
    <property type="entry name" value="HIS_KIN"/>
    <property type="match status" value="1"/>
</dbReference>
<dbReference type="NCBIfam" id="TIGR00229">
    <property type="entry name" value="sensory_box"/>
    <property type="match status" value="1"/>
</dbReference>
<dbReference type="Gene3D" id="3.30.565.10">
    <property type="entry name" value="Histidine kinase-like ATPase, C-terminal domain"/>
    <property type="match status" value="1"/>
</dbReference>
<sequence length="491" mass="55742">MITVPGINLLILEHDDSDLELLLYQLKKGALDFVPTIVETKEQFRSALLDCKPDVILSDYSLPGFDGVSAFNIKQEICPDVPFIIVSGTIGEENAVELIKNGVTDYAIKDKLFTVIPKIKRAIKEANERREKIQAEQKLRKSEGQLAEAQKISKIGSWEIGESGEMIACSEELFRILDLEINAPLSFEIFMQLVHTDDKHIVMKAQEEALEKGTATPVQFRIVSKHGVEKNIEGRGSVKRKDGVISYIGTCQDITEKVTVETQLARYSAQIAREREEHQRKLVRASIESQERERLEIGRELHDNINQILAVTKAYIEASMQEEDMRDELLERSINNLQLAINEIRKISKSLVPPVMDKNGLIDSVQDLIENIRLVNPFAINFSYEREQLRNISPQQQLALYRIVQEQFNNIIKHAQAHNVKIELIEKNDFIDLNIEDDGKGFDPRERRKGVGLSNILSRIELFDGKLEVISSKGHGCTIKVHVPKMSKEVA</sequence>
<dbReference type="Gene3D" id="3.30.450.20">
    <property type="entry name" value="PAS domain"/>
    <property type="match status" value="1"/>
</dbReference>
<dbReference type="STRING" id="550983.A4R26_05550"/>
<dbReference type="InterPro" id="IPR050482">
    <property type="entry name" value="Sensor_HK_TwoCompSys"/>
</dbReference>
<keyword evidence="10" id="KW-1185">Reference proteome</keyword>
<dbReference type="InterPro" id="IPR011712">
    <property type="entry name" value="Sig_transdc_His_kin_sub3_dim/P"/>
</dbReference>
<evidence type="ECO:0008006" key="11">
    <source>
        <dbReference type="Google" id="ProtNLM"/>
    </source>
</evidence>
<feature type="modified residue" description="4-aspartylphosphate" evidence="4">
    <location>
        <position position="59"/>
    </location>
</feature>
<dbReference type="InterPro" id="IPR035965">
    <property type="entry name" value="PAS-like_dom_sf"/>
</dbReference>
<accession>A0A1V9FE76</accession>
<dbReference type="Pfam" id="PF02518">
    <property type="entry name" value="HATPase_c"/>
    <property type="match status" value="1"/>
</dbReference>
<dbReference type="AlphaFoldDB" id="A0A1V9FE76"/>
<proteinExistence type="predicted"/>
<keyword evidence="4" id="KW-0597">Phosphoprotein</keyword>
<dbReference type="PROSITE" id="PS50113">
    <property type="entry name" value="PAC"/>
    <property type="match status" value="1"/>
</dbReference>
<comment type="caution">
    <text evidence="9">The sequence shown here is derived from an EMBL/GenBank/DDBJ whole genome shotgun (WGS) entry which is preliminary data.</text>
</comment>
<feature type="coiled-coil region" evidence="5">
    <location>
        <begin position="116"/>
        <end position="152"/>
    </location>
</feature>
<dbReference type="CDD" id="cd00156">
    <property type="entry name" value="REC"/>
    <property type="match status" value="1"/>
</dbReference>
<dbReference type="InterPro" id="IPR005467">
    <property type="entry name" value="His_kinase_dom"/>
</dbReference>
<dbReference type="PROSITE" id="PS50110">
    <property type="entry name" value="RESPONSE_REGULATORY"/>
    <property type="match status" value="1"/>
</dbReference>